<dbReference type="PROSITE" id="PS50889">
    <property type="entry name" value="S4"/>
    <property type="match status" value="1"/>
</dbReference>
<dbReference type="Pfam" id="PF01479">
    <property type="entry name" value="S4"/>
    <property type="match status" value="1"/>
</dbReference>
<evidence type="ECO:0000256" key="3">
    <source>
        <dbReference type="PROSITE-ProRule" id="PRU00182"/>
    </source>
</evidence>
<keyword evidence="7" id="KW-1185">Reference proteome</keyword>
<dbReference type="InterPro" id="IPR002942">
    <property type="entry name" value="S4_RNA-bd"/>
</dbReference>
<evidence type="ECO:0000256" key="4">
    <source>
        <dbReference type="RuleBase" id="RU003887"/>
    </source>
</evidence>
<dbReference type="SMART" id="SM00363">
    <property type="entry name" value="S4"/>
    <property type="match status" value="1"/>
</dbReference>
<dbReference type="CDD" id="cd02554">
    <property type="entry name" value="PseudoU_synth_RluF"/>
    <property type="match status" value="1"/>
</dbReference>
<dbReference type="Gene3D" id="3.10.290.10">
    <property type="entry name" value="RNA-binding S4 domain"/>
    <property type="match status" value="1"/>
</dbReference>
<dbReference type="InterPro" id="IPR018496">
    <property type="entry name" value="PsdUridine_synth_RsuA/RluB_CS"/>
</dbReference>
<accession>A0AA40IVM7</accession>
<dbReference type="AlphaFoldDB" id="A0AA40IVM7"/>
<dbReference type="Gene3D" id="3.30.70.580">
    <property type="entry name" value="Pseudouridine synthase I, catalytic domain, N-terminal subdomain"/>
    <property type="match status" value="1"/>
</dbReference>
<dbReference type="SUPFAM" id="SSF55120">
    <property type="entry name" value="Pseudouridine synthase"/>
    <property type="match status" value="1"/>
</dbReference>
<dbReference type="Proteomes" id="UP000027770">
    <property type="component" value="Unassembled WGS sequence"/>
</dbReference>
<dbReference type="PANTHER" id="PTHR47683">
    <property type="entry name" value="PSEUDOURIDINE SYNTHASE FAMILY PROTEIN-RELATED"/>
    <property type="match status" value="1"/>
</dbReference>
<dbReference type="InterPro" id="IPR020094">
    <property type="entry name" value="TruA/RsuA/RluB/E/F_N"/>
</dbReference>
<feature type="domain" description="RNA-binding S4" evidence="5">
    <location>
        <begin position="1"/>
        <end position="58"/>
    </location>
</feature>
<evidence type="ECO:0000259" key="5">
    <source>
        <dbReference type="SMART" id="SM00363"/>
    </source>
</evidence>
<keyword evidence="2 4" id="KW-0413">Isomerase</keyword>
<evidence type="ECO:0000256" key="2">
    <source>
        <dbReference type="ARBA" id="ARBA00023235"/>
    </source>
</evidence>
<dbReference type="EMBL" id="JENW01000017">
    <property type="protein sequence ID" value="KEI18013.1"/>
    <property type="molecule type" value="Genomic_DNA"/>
</dbReference>
<keyword evidence="3" id="KW-0694">RNA-binding</keyword>
<organism evidence="6 7">
    <name type="scientific">Clostridium novyi B str. ATCC 27606</name>
    <dbReference type="NCBI Taxonomy" id="1443123"/>
    <lineage>
        <taxon>Bacteria</taxon>
        <taxon>Bacillati</taxon>
        <taxon>Bacillota</taxon>
        <taxon>Clostridia</taxon>
        <taxon>Eubacteriales</taxon>
        <taxon>Clostridiaceae</taxon>
        <taxon>Clostridium</taxon>
    </lineage>
</organism>
<name>A0AA40IVM7_CLONO</name>
<dbReference type="Pfam" id="PF00849">
    <property type="entry name" value="PseudoU_synth_2"/>
    <property type="match status" value="1"/>
</dbReference>
<dbReference type="SUPFAM" id="SSF55174">
    <property type="entry name" value="Alpha-L RNA-binding motif"/>
    <property type="match status" value="1"/>
</dbReference>
<dbReference type="GO" id="GO:0003723">
    <property type="term" value="F:RNA binding"/>
    <property type="evidence" value="ECO:0007669"/>
    <property type="project" value="UniProtKB-KW"/>
</dbReference>
<dbReference type="EC" id="5.4.99.-" evidence="4"/>
<dbReference type="GO" id="GO:0120159">
    <property type="term" value="F:rRNA pseudouridine synthase activity"/>
    <property type="evidence" value="ECO:0007669"/>
    <property type="project" value="UniProtKB-ARBA"/>
</dbReference>
<evidence type="ECO:0000313" key="6">
    <source>
        <dbReference type="EMBL" id="KEI18013.1"/>
    </source>
</evidence>
<dbReference type="FunFam" id="3.30.70.1560:FF:000002">
    <property type="entry name" value="Pseudouridine synthase"/>
    <property type="match status" value="1"/>
</dbReference>
<reference evidence="6 7" key="1">
    <citation type="submission" date="2014-02" db="EMBL/GenBank/DDBJ databases">
        <title>Plasmidome dynamics in the species complex Clostridium novyi sensu lato converts strains of independent lineages into distinctly different pathogens.</title>
        <authorList>
            <person name="Skarin H."/>
            <person name="Segerman B."/>
        </authorList>
    </citation>
    <scope>NUCLEOTIDE SEQUENCE [LARGE SCALE GENOMIC DNA]</scope>
    <source>
        <strain evidence="6 7">ATCC 27606</strain>
    </source>
</reference>
<gene>
    <name evidence="6" type="ORF">Z959_05605</name>
</gene>
<protein>
    <recommendedName>
        <fullName evidence="4">Pseudouridine synthase</fullName>
        <ecNumber evidence="4">5.4.99.-</ecNumber>
    </recommendedName>
</protein>
<proteinExistence type="inferred from homology"/>
<dbReference type="Gene3D" id="3.30.70.1560">
    <property type="entry name" value="Alpha-L RNA-binding motif"/>
    <property type="match status" value="1"/>
</dbReference>
<dbReference type="InterPro" id="IPR000748">
    <property type="entry name" value="PsdUridine_synth_RsuA/RluB/E/F"/>
</dbReference>
<dbReference type="InterPro" id="IPR042092">
    <property type="entry name" value="PsdUridine_s_RsuA/RluB/E/F_cat"/>
</dbReference>
<dbReference type="PANTHER" id="PTHR47683:SF2">
    <property type="entry name" value="RNA-BINDING S4 DOMAIN-CONTAINING PROTEIN"/>
    <property type="match status" value="1"/>
</dbReference>
<sequence>MRINKLLSNYGICSRKEANRIIKENRIIVNGEVCIPGQWVEEYDEILMDNEPIKKKEKIYIALNKPVGITCTAAREVKDNIIDFLNYPEYIFPVGRLDKDSEGLILMTNDGELSNKILESENHHEKEYIVTVDKPFDDSFIKGMSEGVQLNGVKTRPCIVTRINNDIFRIILTQGLNRQIRRMTRAFGYTVIKLERIRILNIKINEIDVGKWRYLTHKEIDELRKF</sequence>
<comment type="caution">
    <text evidence="6">The sequence shown here is derived from an EMBL/GenBank/DDBJ whole genome shotgun (WGS) entry which is preliminary data.</text>
</comment>
<evidence type="ECO:0000256" key="1">
    <source>
        <dbReference type="ARBA" id="ARBA00008348"/>
    </source>
</evidence>
<dbReference type="InterPro" id="IPR006145">
    <property type="entry name" value="PsdUridine_synth_RsuA/RluA"/>
</dbReference>
<dbReference type="InterPro" id="IPR020103">
    <property type="entry name" value="PsdUridine_synth_cat_dom_sf"/>
</dbReference>
<dbReference type="InterPro" id="IPR036986">
    <property type="entry name" value="S4_RNA-bd_sf"/>
</dbReference>
<dbReference type="CDD" id="cd00165">
    <property type="entry name" value="S4"/>
    <property type="match status" value="1"/>
</dbReference>
<dbReference type="InterPro" id="IPR050343">
    <property type="entry name" value="RsuA_PseudoU_synthase"/>
</dbReference>
<comment type="similarity">
    <text evidence="1 4">Belongs to the pseudouridine synthase RsuA family.</text>
</comment>
<dbReference type="PROSITE" id="PS01149">
    <property type="entry name" value="PSI_RSU"/>
    <property type="match status" value="1"/>
</dbReference>
<dbReference type="NCBIfam" id="TIGR00093">
    <property type="entry name" value="pseudouridine synthase"/>
    <property type="match status" value="1"/>
</dbReference>
<dbReference type="GO" id="GO:0000455">
    <property type="term" value="P:enzyme-directed rRNA pseudouridine synthesis"/>
    <property type="evidence" value="ECO:0007669"/>
    <property type="project" value="UniProtKB-ARBA"/>
</dbReference>
<dbReference type="RefSeq" id="WP_039217194.1">
    <property type="nucleotide sequence ID" value="NZ_JENW01000017.1"/>
</dbReference>
<evidence type="ECO:0000313" key="7">
    <source>
        <dbReference type="Proteomes" id="UP000027770"/>
    </source>
</evidence>